<keyword evidence="2" id="KW-0547">Nucleotide-binding</keyword>
<evidence type="ECO:0000256" key="2">
    <source>
        <dbReference type="ARBA" id="ARBA00022741"/>
    </source>
</evidence>
<dbReference type="SUPFAM" id="SSF100920">
    <property type="entry name" value="Heat shock protein 70kD (HSP70), peptide-binding domain"/>
    <property type="match status" value="1"/>
</dbReference>
<feature type="compositionally biased region" description="Low complexity" evidence="6">
    <location>
        <begin position="594"/>
        <end position="615"/>
    </location>
</feature>
<keyword evidence="5" id="KW-0175">Coiled coil</keyword>
<feature type="region of interest" description="Disordered" evidence="6">
    <location>
        <begin position="592"/>
        <end position="656"/>
    </location>
</feature>
<accession>A0A3B1DDJ1</accession>
<dbReference type="NCBIfam" id="TIGR02350">
    <property type="entry name" value="prok_dnaK"/>
    <property type="match status" value="1"/>
</dbReference>
<dbReference type="GO" id="GO:0051082">
    <property type="term" value="F:unfolded protein binding"/>
    <property type="evidence" value="ECO:0007669"/>
    <property type="project" value="InterPro"/>
</dbReference>
<dbReference type="InterPro" id="IPR012725">
    <property type="entry name" value="Chaperone_DnaK"/>
</dbReference>
<dbReference type="SUPFAM" id="SSF53067">
    <property type="entry name" value="Actin-like ATPase domain"/>
    <property type="match status" value="2"/>
</dbReference>
<keyword evidence="3" id="KW-0067">ATP-binding</keyword>
<dbReference type="CDD" id="cd10234">
    <property type="entry name" value="ASKHA_NBD_HSP70_DnaK-like"/>
    <property type="match status" value="1"/>
</dbReference>
<dbReference type="Gene3D" id="1.20.1270.10">
    <property type="match status" value="1"/>
</dbReference>
<dbReference type="InterPro" id="IPR043129">
    <property type="entry name" value="ATPase_NBD"/>
</dbReference>
<dbReference type="FunFam" id="3.90.640.10:FF:000003">
    <property type="entry name" value="Molecular chaperone DnaK"/>
    <property type="match status" value="1"/>
</dbReference>
<feature type="coiled-coil region" evidence="5">
    <location>
        <begin position="548"/>
        <end position="587"/>
    </location>
</feature>
<organism evidence="7">
    <name type="scientific">hydrothermal vent metagenome</name>
    <dbReference type="NCBI Taxonomy" id="652676"/>
    <lineage>
        <taxon>unclassified sequences</taxon>
        <taxon>metagenomes</taxon>
        <taxon>ecological metagenomes</taxon>
    </lineage>
</organism>
<dbReference type="PROSITE" id="PS00329">
    <property type="entry name" value="HSP70_2"/>
    <property type="match status" value="1"/>
</dbReference>
<dbReference type="PRINTS" id="PR00301">
    <property type="entry name" value="HEATSHOCK70"/>
</dbReference>
<name>A0A3B1DDJ1_9ZZZZ</name>
<dbReference type="InterPro" id="IPR018181">
    <property type="entry name" value="Heat_shock_70_CS"/>
</dbReference>
<dbReference type="Gene3D" id="3.90.640.10">
    <property type="entry name" value="Actin, Chain A, domain 4"/>
    <property type="match status" value="1"/>
</dbReference>
<protein>
    <submittedName>
        <fullName evidence="7">Chaperone protein DnaK</fullName>
    </submittedName>
</protein>
<sequence>MGKAIGIDLGTSNSAAAVMEGGRPTIIPSAEGAGVSSGKAFPSFVAFTKDGQRLVGEPARRQAPMNSEGTIYAAKRKMGTNHKFKVDGKEFTPQQISAFILQKIKADAEKYLGETVEEAVITVPAYYNDSQRQATKDAGEIAGLKVLRIINEPTAACLAYGLDKAGKEQNIMVFDFGGGTLDVTLLEMGWDEEHKAATFEVLATNGDNHLGGTDMDNILIEYIVEEFKKESGIDLTNDKAAFQRLREAAEKAKVELSSTISTDINLPFITADSSGPKHLNLTIDRAKLESLVSATVERCSGPIQKAIKDASSKMGEDIKVDRVILVGGPTRMPIVQQFVEKQVGQKIEGGIDPMECVALGASVQSGIIKGDAKEVLLLDVTPLTLGIETMGSVMTKLIDRNTTIPAKKSQTFSTAEDNQPAVTIRVLQGERQMANDNTELGKFDLVGIPPAPRGTPQIEVTFDIDTDGIVHVSAKDKGTGKEQSIKITAPTKLSDDEIEKMVKEAEKYAEADKKKKEEVEVINQANTIVYATEKSLKDYGDKVSSEDKVSIEKELEALKEVIKSKDLEKIKVNMESLQKASHKLAEEVYKASTAEQQAAGAGAGAAGPEAAQQAGSPTGADAGQAKAEDKSAQGGSASGGKEDIIDADFKAEDDKK</sequence>
<evidence type="ECO:0000256" key="5">
    <source>
        <dbReference type="SAM" id="Coils"/>
    </source>
</evidence>
<dbReference type="InterPro" id="IPR013126">
    <property type="entry name" value="Hsp_70_fam"/>
</dbReference>
<dbReference type="FunFam" id="2.60.34.10:FF:000014">
    <property type="entry name" value="Chaperone protein DnaK HSP70"/>
    <property type="match status" value="1"/>
</dbReference>
<evidence type="ECO:0000313" key="7">
    <source>
        <dbReference type="EMBL" id="VAX36921.1"/>
    </source>
</evidence>
<dbReference type="Gene3D" id="3.30.420.40">
    <property type="match status" value="3"/>
</dbReference>
<dbReference type="Gene3D" id="2.60.34.10">
    <property type="entry name" value="Substrate Binding Domain Of DNAk, Chain A, domain 1"/>
    <property type="match status" value="1"/>
</dbReference>
<dbReference type="Pfam" id="PF00012">
    <property type="entry name" value="HSP70"/>
    <property type="match status" value="1"/>
</dbReference>
<dbReference type="InterPro" id="IPR029047">
    <property type="entry name" value="HSP70_peptide-bd_sf"/>
</dbReference>
<gene>
    <name evidence="7" type="ORF">MNBD_UNCLBAC01-1824</name>
</gene>
<dbReference type="Gene3D" id="3.30.30.30">
    <property type="match status" value="1"/>
</dbReference>
<reference evidence="7" key="1">
    <citation type="submission" date="2018-06" db="EMBL/GenBank/DDBJ databases">
        <authorList>
            <person name="Zhirakovskaya E."/>
        </authorList>
    </citation>
    <scope>NUCLEOTIDE SEQUENCE</scope>
</reference>
<dbReference type="NCBIfam" id="NF001413">
    <property type="entry name" value="PRK00290.1"/>
    <property type="match status" value="1"/>
</dbReference>
<dbReference type="SUPFAM" id="SSF100934">
    <property type="entry name" value="Heat shock protein 70kD (HSP70), C-terminal subdomain"/>
    <property type="match status" value="1"/>
</dbReference>
<dbReference type="HAMAP" id="MF_00332">
    <property type="entry name" value="DnaK"/>
    <property type="match status" value="1"/>
</dbReference>
<dbReference type="GO" id="GO:0140662">
    <property type="term" value="F:ATP-dependent protein folding chaperone"/>
    <property type="evidence" value="ECO:0007669"/>
    <property type="project" value="InterPro"/>
</dbReference>
<evidence type="ECO:0000256" key="1">
    <source>
        <dbReference type="ARBA" id="ARBA00007381"/>
    </source>
</evidence>
<keyword evidence="4" id="KW-0143">Chaperone</keyword>
<dbReference type="EMBL" id="UOGJ01000113">
    <property type="protein sequence ID" value="VAX36921.1"/>
    <property type="molecule type" value="Genomic_DNA"/>
</dbReference>
<dbReference type="AlphaFoldDB" id="A0A3B1DDJ1"/>
<evidence type="ECO:0000256" key="6">
    <source>
        <dbReference type="SAM" id="MobiDB-lite"/>
    </source>
</evidence>
<dbReference type="PROSITE" id="PS01036">
    <property type="entry name" value="HSP70_3"/>
    <property type="match status" value="1"/>
</dbReference>
<dbReference type="PANTHER" id="PTHR19375">
    <property type="entry name" value="HEAT SHOCK PROTEIN 70KDA"/>
    <property type="match status" value="1"/>
</dbReference>
<comment type="similarity">
    <text evidence="1">Belongs to the heat shock protein 70 family.</text>
</comment>
<dbReference type="GO" id="GO:0005524">
    <property type="term" value="F:ATP binding"/>
    <property type="evidence" value="ECO:0007669"/>
    <property type="project" value="UniProtKB-KW"/>
</dbReference>
<evidence type="ECO:0000256" key="3">
    <source>
        <dbReference type="ARBA" id="ARBA00022840"/>
    </source>
</evidence>
<feature type="compositionally biased region" description="Basic and acidic residues" evidence="6">
    <location>
        <begin position="640"/>
        <end position="656"/>
    </location>
</feature>
<dbReference type="FunFam" id="1.20.1270.10:FF:000001">
    <property type="entry name" value="Molecular chaperone DnaK"/>
    <property type="match status" value="1"/>
</dbReference>
<proteinExistence type="inferred from homology"/>
<dbReference type="FunFam" id="3.30.420.40:FF:000071">
    <property type="entry name" value="Molecular chaperone DnaK"/>
    <property type="match status" value="1"/>
</dbReference>
<dbReference type="PROSITE" id="PS00297">
    <property type="entry name" value="HSP70_1"/>
    <property type="match status" value="1"/>
</dbReference>
<dbReference type="InterPro" id="IPR029048">
    <property type="entry name" value="HSP70_C_sf"/>
</dbReference>
<evidence type="ECO:0000256" key="4">
    <source>
        <dbReference type="ARBA" id="ARBA00023186"/>
    </source>
</evidence>